<feature type="domain" description="HTH tetR-type" evidence="5">
    <location>
        <begin position="218"/>
        <end position="278"/>
    </location>
</feature>
<evidence type="ECO:0000313" key="6">
    <source>
        <dbReference type="EMBL" id="QGZ93517.1"/>
    </source>
</evidence>
<dbReference type="EMBL" id="CP047045">
    <property type="protein sequence ID" value="QGZ93517.1"/>
    <property type="molecule type" value="Genomic_DNA"/>
</dbReference>
<dbReference type="InterPro" id="IPR009057">
    <property type="entry name" value="Homeodomain-like_sf"/>
</dbReference>
<evidence type="ECO:0000256" key="3">
    <source>
        <dbReference type="ARBA" id="ARBA00023163"/>
    </source>
</evidence>
<dbReference type="GO" id="GO:0003700">
    <property type="term" value="F:DNA-binding transcription factor activity"/>
    <property type="evidence" value="ECO:0007669"/>
    <property type="project" value="TreeGrafter"/>
</dbReference>
<protein>
    <submittedName>
        <fullName evidence="6">Transcriptional regulator BetI</fullName>
    </submittedName>
</protein>
<dbReference type="KEGG" id="tsv:DSM104635_00328"/>
<dbReference type="SUPFAM" id="SSF48498">
    <property type="entry name" value="Tetracyclin repressor-like, C-terminal domain"/>
    <property type="match status" value="1"/>
</dbReference>
<keyword evidence="2 4" id="KW-0238">DNA-binding</keyword>
<keyword evidence="3" id="KW-0804">Transcription</keyword>
<dbReference type="Gene3D" id="1.10.357.10">
    <property type="entry name" value="Tetracycline Repressor, domain 2"/>
    <property type="match status" value="2"/>
</dbReference>
<feature type="DNA-binding region" description="H-T-H motif" evidence="4">
    <location>
        <begin position="35"/>
        <end position="54"/>
    </location>
</feature>
<dbReference type="InterPro" id="IPR036271">
    <property type="entry name" value="Tet_transcr_reg_TetR-rel_C_sf"/>
</dbReference>
<feature type="domain" description="HTH tetR-type" evidence="5">
    <location>
        <begin position="12"/>
        <end position="72"/>
    </location>
</feature>
<keyword evidence="7" id="KW-1185">Reference proteome</keyword>
<dbReference type="PANTHER" id="PTHR30055:SF234">
    <property type="entry name" value="HTH-TYPE TRANSCRIPTIONAL REGULATOR BETI"/>
    <property type="match status" value="1"/>
</dbReference>
<proteinExistence type="predicted"/>
<dbReference type="AlphaFoldDB" id="A0A6I6MLF3"/>
<evidence type="ECO:0000313" key="7">
    <source>
        <dbReference type="Proteomes" id="UP000431269"/>
    </source>
</evidence>
<organism evidence="6 7">
    <name type="scientific">Terricaulis silvestris</name>
    <dbReference type="NCBI Taxonomy" id="2686094"/>
    <lineage>
        <taxon>Bacteria</taxon>
        <taxon>Pseudomonadati</taxon>
        <taxon>Pseudomonadota</taxon>
        <taxon>Alphaproteobacteria</taxon>
        <taxon>Caulobacterales</taxon>
        <taxon>Caulobacteraceae</taxon>
        <taxon>Terricaulis</taxon>
    </lineage>
</organism>
<dbReference type="GO" id="GO:0000976">
    <property type="term" value="F:transcription cis-regulatory region binding"/>
    <property type="evidence" value="ECO:0007669"/>
    <property type="project" value="TreeGrafter"/>
</dbReference>
<name>A0A6I6MLF3_9CAUL</name>
<evidence type="ECO:0000259" key="5">
    <source>
        <dbReference type="PROSITE" id="PS50977"/>
    </source>
</evidence>
<dbReference type="Gene3D" id="1.10.10.60">
    <property type="entry name" value="Homeodomain-like"/>
    <property type="match status" value="2"/>
</dbReference>
<dbReference type="InterPro" id="IPR050109">
    <property type="entry name" value="HTH-type_TetR-like_transc_reg"/>
</dbReference>
<dbReference type="PROSITE" id="PS50977">
    <property type="entry name" value="HTH_TETR_2"/>
    <property type="match status" value="2"/>
</dbReference>
<evidence type="ECO:0000256" key="4">
    <source>
        <dbReference type="PROSITE-ProRule" id="PRU00335"/>
    </source>
</evidence>
<reference evidence="7" key="1">
    <citation type="submission" date="2019-12" db="EMBL/GenBank/DDBJ databases">
        <title>Complete genome of Terracaulis silvestris 0127_4.</title>
        <authorList>
            <person name="Vieira S."/>
            <person name="Riedel T."/>
            <person name="Sproer C."/>
            <person name="Pascual J."/>
            <person name="Boedeker C."/>
            <person name="Overmann J."/>
        </authorList>
    </citation>
    <scope>NUCLEOTIDE SEQUENCE [LARGE SCALE GENOMIC DNA]</scope>
    <source>
        <strain evidence="7">0127_4</strain>
    </source>
</reference>
<sequence length="405" mass="44996">MANEASGTNRFGKKRDAILAAARDIMYRRGLTATTFAEVAAQVDLNPTSIAYYFKKKEDLAVACLLAGVERLEAMLREAEQGKDEAGKLRRLFEAFFAHHRAVRFGEESPIPSFGEIRALDEPHRGIVRDAFVGLSKRVRGLFDGPRFAHYDHKAKTALAHVLLEQIFWAIGWLHRYDVDDYPRVLDRVCDIYVGGLAAPGARWRGGVLELPPPGGSDRSREDFLVAATRLINRVGYRSASVERISAELNVTKGSFYHHNEAKEDFAEACFRRSIDVERRAQQRALEAEGMHREKLELAVSTLIDFQLSDSGPLAREGLLAALPQAMQARLNERRERVVNRFASMTADGYADGSMRAVDPLIAAQMLKVTINAAAEGPSWVRTLTRADAPALYARPLLMGVFAAA</sequence>
<dbReference type="PANTHER" id="PTHR30055">
    <property type="entry name" value="HTH-TYPE TRANSCRIPTIONAL REGULATOR RUTR"/>
    <property type="match status" value="1"/>
</dbReference>
<evidence type="ECO:0000256" key="1">
    <source>
        <dbReference type="ARBA" id="ARBA00023015"/>
    </source>
</evidence>
<dbReference type="Proteomes" id="UP000431269">
    <property type="component" value="Chromosome"/>
</dbReference>
<evidence type="ECO:0000256" key="2">
    <source>
        <dbReference type="ARBA" id="ARBA00023125"/>
    </source>
</evidence>
<dbReference type="InterPro" id="IPR001647">
    <property type="entry name" value="HTH_TetR"/>
</dbReference>
<dbReference type="RefSeq" id="WP_158764519.1">
    <property type="nucleotide sequence ID" value="NZ_CP047045.1"/>
</dbReference>
<feature type="DNA-binding region" description="H-T-H motif" evidence="4">
    <location>
        <begin position="241"/>
        <end position="260"/>
    </location>
</feature>
<dbReference type="Pfam" id="PF00440">
    <property type="entry name" value="TetR_N"/>
    <property type="match status" value="2"/>
</dbReference>
<dbReference type="SUPFAM" id="SSF46689">
    <property type="entry name" value="Homeodomain-like"/>
    <property type="match status" value="2"/>
</dbReference>
<gene>
    <name evidence="6" type="ORF">DSM104635_00328</name>
</gene>
<keyword evidence="1" id="KW-0805">Transcription regulation</keyword>
<accession>A0A6I6MLF3</accession>